<dbReference type="SUPFAM" id="SSF64288">
    <property type="entry name" value="Chorismate lyase-like"/>
    <property type="match status" value="1"/>
</dbReference>
<dbReference type="Gene3D" id="1.10.10.10">
    <property type="entry name" value="Winged helix-like DNA-binding domain superfamily/Winged helix DNA-binding domain"/>
    <property type="match status" value="1"/>
</dbReference>
<evidence type="ECO:0000313" key="6">
    <source>
        <dbReference type="Proteomes" id="UP000318405"/>
    </source>
</evidence>
<dbReference type="InterPro" id="IPR028978">
    <property type="entry name" value="Chorismate_lyase_/UTRA_dom_sf"/>
</dbReference>
<evidence type="ECO:0000256" key="2">
    <source>
        <dbReference type="ARBA" id="ARBA00023125"/>
    </source>
</evidence>
<dbReference type="Gene3D" id="3.40.1410.10">
    <property type="entry name" value="Chorismate lyase-like"/>
    <property type="match status" value="1"/>
</dbReference>
<dbReference type="InterPro" id="IPR036390">
    <property type="entry name" value="WH_DNA-bd_sf"/>
</dbReference>
<dbReference type="InterPro" id="IPR050679">
    <property type="entry name" value="Bact_HTH_transcr_reg"/>
</dbReference>
<evidence type="ECO:0000256" key="1">
    <source>
        <dbReference type="ARBA" id="ARBA00023015"/>
    </source>
</evidence>
<evidence type="ECO:0000313" key="5">
    <source>
        <dbReference type="EMBL" id="TSH97359.1"/>
    </source>
</evidence>
<accession>A0A556AWN7</accession>
<dbReference type="InterPro" id="IPR036388">
    <property type="entry name" value="WH-like_DNA-bd_sf"/>
</dbReference>
<dbReference type="PANTHER" id="PTHR44846:SF1">
    <property type="entry name" value="MANNOSYL-D-GLYCERATE TRANSPORT_METABOLISM SYSTEM REPRESSOR MNGR-RELATED"/>
    <property type="match status" value="1"/>
</dbReference>
<dbReference type="Proteomes" id="UP000318405">
    <property type="component" value="Unassembled WGS sequence"/>
</dbReference>
<protein>
    <submittedName>
        <fullName evidence="5">GntR family transcriptional regulator</fullName>
    </submittedName>
</protein>
<dbReference type="OrthoDB" id="8584262at2"/>
<sequence>MTEFLRTEKLVKTPGTALHRQLFLVLREQITRGVYGPGAMLPNEDELCAHFGVSKITVRRALSDLKQQELIERQQGRGTFVSTRLPQAHPFEAVGFLDALKMRGRETQVRVLELRREVPPGAVALQMRMRSNEEAVYAARLRHVGDTPLIVTEAWVPLALGASVTVEELERRPLYELLLAQGVVFDRVVEEITAVLANPVYAKLLRTEVGAPLLRVTRLVYDTEGEPVEHLTLHVSPDRSRMLLSLQPKELEQGISSRIVHDPLLP</sequence>
<name>A0A556AWN7_9BURK</name>
<dbReference type="GO" id="GO:0003677">
    <property type="term" value="F:DNA binding"/>
    <property type="evidence" value="ECO:0007669"/>
    <property type="project" value="UniProtKB-KW"/>
</dbReference>
<dbReference type="AlphaFoldDB" id="A0A556AWN7"/>
<dbReference type="PRINTS" id="PR00035">
    <property type="entry name" value="HTHGNTR"/>
</dbReference>
<evidence type="ECO:0000256" key="3">
    <source>
        <dbReference type="ARBA" id="ARBA00023163"/>
    </source>
</evidence>
<dbReference type="Pfam" id="PF07702">
    <property type="entry name" value="UTRA"/>
    <property type="match status" value="1"/>
</dbReference>
<dbReference type="Pfam" id="PF00392">
    <property type="entry name" value="GntR"/>
    <property type="match status" value="1"/>
</dbReference>
<gene>
    <name evidence="5" type="ORF">FOZ76_06450</name>
</gene>
<dbReference type="GO" id="GO:0003700">
    <property type="term" value="F:DNA-binding transcription factor activity"/>
    <property type="evidence" value="ECO:0007669"/>
    <property type="project" value="InterPro"/>
</dbReference>
<dbReference type="SUPFAM" id="SSF46785">
    <property type="entry name" value="Winged helix' DNA-binding domain"/>
    <property type="match status" value="1"/>
</dbReference>
<dbReference type="CDD" id="cd07377">
    <property type="entry name" value="WHTH_GntR"/>
    <property type="match status" value="1"/>
</dbReference>
<comment type="caution">
    <text evidence="5">The sequence shown here is derived from an EMBL/GenBank/DDBJ whole genome shotgun (WGS) entry which is preliminary data.</text>
</comment>
<keyword evidence="3" id="KW-0804">Transcription</keyword>
<reference evidence="5 6" key="1">
    <citation type="submission" date="2019-07" db="EMBL/GenBank/DDBJ databases">
        <title>Qingshengfaniella alkalisoli gen. nov., sp. nov., isolated from saline soil.</title>
        <authorList>
            <person name="Xu L."/>
            <person name="Huang X.-X."/>
            <person name="Sun J.-Q."/>
        </authorList>
    </citation>
    <scope>NUCLEOTIDE SEQUENCE [LARGE SCALE GENOMIC DNA]</scope>
    <source>
        <strain evidence="5 6">DSM 27279</strain>
    </source>
</reference>
<dbReference type="PANTHER" id="PTHR44846">
    <property type="entry name" value="MANNOSYL-D-GLYCERATE TRANSPORT/METABOLISM SYSTEM REPRESSOR MNGR-RELATED"/>
    <property type="match status" value="1"/>
</dbReference>
<dbReference type="SMART" id="SM00345">
    <property type="entry name" value="HTH_GNTR"/>
    <property type="match status" value="1"/>
</dbReference>
<dbReference type="SMART" id="SM00866">
    <property type="entry name" value="UTRA"/>
    <property type="match status" value="1"/>
</dbReference>
<keyword evidence="2" id="KW-0238">DNA-binding</keyword>
<dbReference type="InterPro" id="IPR000524">
    <property type="entry name" value="Tscrpt_reg_HTH_GntR"/>
</dbReference>
<proteinExistence type="predicted"/>
<organism evidence="5 6">
    <name type="scientific">Verticiella sediminum</name>
    <dbReference type="NCBI Taxonomy" id="1247510"/>
    <lineage>
        <taxon>Bacteria</taxon>
        <taxon>Pseudomonadati</taxon>
        <taxon>Pseudomonadota</taxon>
        <taxon>Betaproteobacteria</taxon>
        <taxon>Burkholderiales</taxon>
        <taxon>Alcaligenaceae</taxon>
        <taxon>Verticiella</taxon>
    </lineage>
</organism>
<keyword evidence="1" id="KW-0805">Transcription regulation</keyword>
<dbReference type="EMBL" id="VLTJ01000010">
    <property type="protein sequence ID" value="TSH97359.1"/>
    <property type="molecule type" value="Genomic_DNA"/>
</dbReference>
<feature type="domain" description="HTH gntR-type" evidence="4">
    <location>
        <begin position="16"/>
        <end position="84"/>
    </location>
</feature>
<dbReference type="PROSITE" id="PS50949">
    <property type="entry name" value="HTH_GNTR"/>
    <property type="match status" value="1"/>
</dbReference>
<evidence type="ECO:0000259" key="4">
    <source>
        <dbReference type="PROSITE" id="PS50949"/>
    </source>
</evidence>
<dbReference type="InterPro" id="IPR011663">
    <property type="entry name" value="UTRA"/>
</dbReference>
<dbReference type="GO" id="GO:0045892">
    <property type="term" value="P:negative regulation of DNA-templated transcription"/>
    <property type="evidence" value="ECO:0007669"/>
    <property type="project" value="TreeGrafter"/>
</dbReference>
<dbReference type="RefSeq" id="WP_143947314.1">
    <property type="nucleotide sequence ID" value="NZ_BAABMB010000001.1"/>
</dbReference>
<keyword evidence="6" id="KW-1185">Reference proteome</keyword>